<evidence type="ECO:0008006" key="4">
    <source>
        <dbReference type="Google" id="ProtNLM"/>
    </source>
</evidence>
<feature type="transmembrane region" description="Helical" evidence="1">
    <location>
        <begin position="30"/>
        <end position="49"/>
    </location>
</feature>
<proteinExistence type="predicted"/>
<organism evidence="2 3">
    <name type="scientific">Planosporangium thailandense</name>
    <dbReference type="NCBI Taxonomy" id="765197"/>
    <lineage>
        <taxon>Bacteria</taxon>
        <taxon>Bacillati</taxon>
        <taxon>Actinomycetota</taxon>
        <taxon>Actinomycetes</taxon>
        <taxon>Micromonosporales</taxon>
        <taxon>Micromonosporaceae</taxon>
        <taxon>Planosporangium</taxon>
    </lineage>
</organism>
<sequence>MTATLPSGRRAGSLPGRLAAWTYERFPPGLVAVLLPAYLVALLYGRAVGQAGPPRPHPGDLAAFTGFWAFFLMLRVIDDHKDYARDVAAYPGRALQRGDVTLDQLKVVAALAWAVQLAVVLTADGGLGPVGLWWVLTLAWTALAAKDFFVGARIGDRPVLQPLLHLPVSGLACLWVAQLGAGARSLPARAYAVAALGIALSASVDLVRKLLPGDGGGRAYLVALGPRRAALAGAMVVTAQTGVLAALVLLGSGRAAGALIPTLLAAGPLAALSRLAVAPAPGRARAARTALASVVPGQLAVAAAALLIGPGGR</sequence>
<protein>
    <recommendedName>
        <fullName evidence="4">4-hydroxybenzoate polyprenyltransferase</fullName>
    </recommendedName>
</protein>
<keyword evidence="3" id="KW-1185">Reference proteome</keyword>
<evidence type="ECO:0000313" key="3">
    <source>
        <dbReference type="Proteomes" id="UP000722989"/>
    </source>
</evidence>
<dbReference type="RefSeq" id="WP_167928943.1">
    <property type="nucleotide sequence ID" value="NZ_JAATVY010000043.1"/>
</dbReference>
<evidence type="ECO:0000313" key="2">
    <source>
        <dbReference type="EMBL" id="NJC74039.1"/>
    </source>
</evidence>
<feature type="transmembrane region" description="Helical" evidence="1">
    <location>
        <begin position="229"/>
        <end position="250"/>
    </location>
</feature>
<evidence type="ECO:0000256" key="1">
    <source>
        <dbReference type="SAM" id="Phobius"/>
    </source>
</evidence>
<name>A0ABX0Y6J4_9ACTN</name>
<reference evidence="2 3" key="1">
    <citation type="submission" date="2020-03" db="EMBL/GenBank/DDBJ databases">
        <title>WGS of the type strain of Planosporangium spp.</title>
        <authorList>
            <person name="Thawai C."/>
        </authorList>
    </citation>
    <scope>NUCLEOTIDE SEQUENCE [LARGE SCALE GENOMIC DNA]</scope>
    <source>
        <strain evidence="2 3">TBRC 5610</strain>
    </source>
</reference>
<keyword evidence="1" id="KW-0472">Membrane</keyword>
<accession>A0ABX0Y6J4</accession>
<dbReference type="Proteomes" id="UP000722989">
    <property type="component" value="Unassembled WGS sequence"/>
</dbReference>
<feature type="transmembrane region" description="Helical" evidence="1">
    <location>
        <begin position="289"/>
        <end position="308"/>
    </location>
</feature>
<keyword evidence="1" id="KW-1133">Transmembrane helix</keyword>
<keyword evidence="1" id="KW-0812">Transmembrane</keyword>
<dbReference type="EMBL" id="JAATVY010000043">
    <property type="protein sequence ID" value="NJC74039.1"/>
    <property type="molecule type" value="Genomic_DNA"/>
</dbReference>
<gene>
    <name evidence="2" type="ORF">HC031_30640</name>
</gene>
<comment type="caution">
    <text evidence="2">The sequence shown here is derived from an EMBL/GenBank/DDBJ whole genome shotgun (WGS) entry which is preliminary data.</text>
</comment>
<feature type="transmembrane region" description="Helical" evidence="1">
    <location>
        <begin position="61"/>
        <end position="77"/>
    </location>
</feature>
<feature type="transmembrane region" description="Helical" evidence="1">
    <location>
        <begin position="256"/>
        <end position="277"/>
    </location>
</feature>